<dbReference type="InterPro" id="IPR056767">
    <property type="entry name" value="C2H2-Znf_KIN17"/>
</dbReference>
<proteinExistence type="inferred from homology"/>
<comment type="similarity">
    <text evidence="1">Belongs to the KIN17 family.</text>
</comment>
<evidence type="ECO:0000259" key="6">
    <source>
        <dbReference type="SMART" id="SM01253"/>
    </source>
</evidence>
<reference evidence="7" key="1">
    <citation type="submission" date="2020-07" db="EMBL/GenBank/DDBJ databases">
        <title>Draft Genome Sequence of a Deep-Sea Yeast, Naganishia (Cryptococcus) liquefaciens strain N6.</title>
        <authorList>
            <person name="Han Y.W."/>
            <person name="Kajitani R."/>
            <person name="Morimoto H."/>
            <person name="Parhat M."/>
            <person name="Tsubouchi H."/>
            <person name="Bakenova O."/>
            <person name="Ogata M."/>
            <person name="Argunhan B."/>
            <person name="Aoki R."/>
            <person name="Kajiwara S."/>
            <person name="Itoh T."/>
            <person name="Iwasaki H."/>
        </authorList>
    </citation>
    <scope>NUCLEOTIDE SEQUENCE</scope>
    <source>
        <strain evidence="7">N6</strain>
    </source>
</reference>
<evidence type="ECO:0000256" key="1">
    <source>
        <dbReference type="ARBA" id="ARBA00008517"/>
    </source>
</evidence>
<dbReference type="SMART" id="SM01253">
    <property type="entry name" value="Kin17_mid"/>
    <property type="match status" value="1"/>
</dbReference>
<dbReference type="AlphaFoldDB" id="A0A8H3TXY7"/>
<feature type="domain" description="DNA/RNA-binding protein Kin17 WH-like" evidence="6">
    <location>
        <begin position="52"/>
        <end position="178"/>
    </location>
</feature>
<keyword evidence="3" id="KW-0863">Zinc-finger</keyword>
<keyword evidence="4" id="KW-0862">Zinc</keyword>
<feature type="compositionally biased region" description="Basic and acidic residues" evidence="5">
    <location>
        <begin position="188"/>
        <end position="204"/>
    </location>
</feature>
<comment type="caution">
    <text evidence="7">The sequence shown here is derived from an EMBL/GenBank/DDBJ whole genome shotgun (WGS) entry which is preliminary data.</text>
</comment>
<feature type="compositionally biased region" description="Low complexity" evidence="5">
    <location>
        <begin position="291"/>
        <end position="303"/>
    </location>
</feature>
<feature type="region of interest" description="Disordered" evidence="5">
    <location>
        <begin position="150"/>
        <end position="323"/>
    </location>
</feature>
<feature type="compositionally biased region" description="Low complexity" evidence="5">
    <location>
        <begin position="263"/>
        <end position="272"/>
    </location>
</feature>
<evidence type="ECO:0000256" key="2">
    <source>
        <dbReference type="ARBA" id="ARBA00022723"/>
    </source>
</evidence>
<name>A0A8H3TXY7_9TREE</name>
<dbReference type="PANTHER" id="PTHR12805">
    <property type="entry name" value="KIN17 KIN, ANTIGENIC DETERMINANT OF RECA PROTEIN HOMOLOG"/>
    <property type="match status" value="1"/>
</dbReference>
<evidence type="ECO:0000256" key="5">
    <source>
        <dbReference type="SAM" id="MobiDB-lite"/>
    </source>
</evidence>
<dbReference type="GO" id="GO:0008270">
    <property type="term" value="F:zinc ion binding"/>
    <property type="evidence" value="ECO:0007669"/>
    <property type="project" value="UniProtKB-KW"/>
</dbReference>
<protein>
    <recommendedName>
        <fullName evidence="6">DNA/RNA-binding protein Kin17 WH-like domain-containing protein</fullName>
    </recommendedName>
</protein>
<dbReference type="FunFam" id="1.10.10.2030:FF:000001">
    <property type="entry name" value="DNA/RNA-binding protein KIN17, putative"/>
    <property type="match status" value="1"/>
</dbReference>
<dbReference type="InterPro" id="IPR036236">
    <property type="entry name" value="Znf_C2H2_sf"/>
</dbReference>
<dbReference type="Pfam" id="PF25095">
    <property type="entry name" value="C2H2-zf_KIN17"/>
    <property type="match status" value="1"/>
</dbReference>
<dbReference type="SUPFAM" id="SSF57667">
    <property type="entry name" value="beta-beta-alpha zinc fingers"/>
    <property type="match status" value="1"/>
</dbReference>
<dbReference type="GO" id="GO:0006974">
    <property type="term" value="P:DNA damage response"/>
    <property type="evidence" value="ECO:0007669"/>
    <property type="project" value="TreeGrafter"/>
</dbReference>
<dbReference type="Gene3D" id="1.10.10.2030">
    <property type="entry name" value="DNA/RNA-binding protein Kin17, conserved domain"/>
    <property type="match status" value="1"/>
</dbReference>
<feature type="region of interest" description="Disordered" evidence="5">
    <location>
        <begin position="337"/>
        <end position="368"/>
    </location>
</feature>
<dbReference type="GO" id="GO:0003690">
    <property type="term" value="F:double-stranded DNA binding"/>
    <property type="evidence" value="ECO:0007669"/>
    <property type="project" value="TreeGrafter"/>
</dbReference>
<feature type="compositionally biased region" description="Basic and acidic residues" evidence="5">
    <location>
        <begin position="154"/>
        <end position="178"/>
    </location>
</feature>
<dbReference type="InterPro" id="IPR037321">
    <property type="entry name" value="KIN17-like"/>
</dbReference>
<keyword evidence="2" id="KW-0479">Metal-binding</keyword>
<dbReference type="Proteomes" id="UP000620104">
    <property type="component" value="Unassembled WGS sequence"/>
</dbReference>
<dbReference type="InterPro" id="IPR038254">
    <property type="entry name" value="KIN17_WH-like_sf"/>
</dbReference>
<dbReference type="GO" id="GO:0005634">
    <property type="term" value="C:nucleus"/>
    <property type="evidence" value="ECO:0007669"/>
    <property type="project" value="TreeGrafter"/>
</dbReference>
<feature type="compositionally biased region" description="Basic and acidic residues" evidence="5">
    <location>
        <begin position="217"/>
        <end position="232"/>
    </location>
</feature>
<dbReference type="GO" id="GO:0006260">
    <property type="term" value="P:DNA replication"/>
    <property type="evidence" value="ECO:0007669"/>
    <property type="project" value="TreeGrafter"/>
</dbReference>
<dbReference type="OrthoDB" id="10266249at2759"/>
<feature type="compositionally biased region" description="Gly residues" evidence="5">
    <location>
        <begin position="346"/>
        <end position="358"/>
    </location>
</feature>
<keyword evidence="8" id="KW-1185">Reference proteome</keyword>
<organism evidence="7 8">
    <name type="scientific">Naganishia liquefaciens</name>
    <dbReference type="NCBI Taxonomy" id="104408"/>
    <lineage>
        <taxon>Eukaryota</taxon>
        <taxon>Fungi</taxon>
        <taxon>Dikarya</taxon>
        <taxon>Basidiomycota</taxon>
        <taxon>Agaricomycotina</taxon>
        <taxon>Tremellomycetes</taxon>
        <taxon>Filobasidiales</taxon>
        <taxon>Filobasidiaceae</taxon>
        <taxon>Naganishia</taxon>
    </lineage>
</organism>
<dbReference type="EMBL" id="BLZA01000032">
    <property type="protein sequence ID" value="GHJ88890.1"/>
    <property type="molecule type" value="Genomic_DNA"/>
</dbReference>
<evidence type="ECO:0000256" key="4">
    <source>
        <dbReference type="ARBA" id="ARBA00022833"/>
    </source>
</evidence>
<evidence type="ECO:0000313" key="8">
    <source>
        <dbReference type="Proteomes" id="UP000620104"/>
    </source>
</evidence>
<gene>
    <name evidence="7" type="ORF">NliqN6_5292</name>
</gene>
<sequence length="368" mass="40745">MPRAEAGTAKAIGNAIKAKGLGRLRWYCQVCQKQCRDENGFKMHSQSEGHIRAMLVVGENAGRHINDFSQQFQKEFLQLLSRKYQTKLVRANQVYNEYIQDKNHLHMNSTRWVSLTEFVKYLGREGIVRAEENEKGWWISWVDNSPKSLARQAESQKRERADMDDEQRQRKQLKEQIERAQMQAEALRAQEEAKVQGLQRDEGASKVSLSISLGGKKSPDAETRPPSADEAKSPLNVPVKQESLTEQTMPSPDAASDRPPEPASAVPPVAKVHIGNPLKRPAPGLNVFKQASKSAKTSATASAPRHADDEDGPSKASVSHLAGKKFLTAAEKLMLEDMERKKRAGSGTGGSRGIGYQGMGPSRGPARR</sequence>
<dbReference type="PANTHER" id="PTHR12805:SF0">
    <property type="entry name" value="DNA_RNA-BINDING PROTEIN KIN17"/>
    <property type="match status" value="1"/>
</dbReference>
<dbReference type="Pfam" id="PF10357">
    <property type="entry name" value="WH_KIN17"/>
    <property type="match status" value="1"/>
</dbReference>
<evidence type="ECO:0000313" key="7">
    <source>
        <dbReference type="EMBL" id="GHJ88890.1"/>
    </source>
</evidence>
<accession>A0A8H3TXY7</accession>
<dbReference type="InterPro" id="IPR019447">
    <property type="entry name" value="DNA/RNA-bd_Kin17_WH-like_dom"/>
</dbReference>
<evidence type="ECO:0000256" key="3">
    <source>
        <dbReference type="ARBA" id="ARBA00022771"/>
    </source>
</evidence>